<evidence type="ECO:0000313" key="2">
    <source>
        <dbReference type="Proteomes" id="UP001195724"/>
    </source>
</evidence>
<accession>A0ABS2S0N9</accession>
<organism evidence="1 2">
    <name type="scientific">Saccharothrix algeriensis</name>
    <dbReference type="NCBI Taxonomy" id="173560"/>
    <lineage>
        <taxon>Bacteria</taxon>
        <taxon>Bacillati</taxon>
        <taxon>Actinomycetota</taxon>
        <taxon>Actinomycetes</taxon>
        <taxon>Pseudonocardiales</taxon>
        <taxon>Pseudonocardiaceae</taxon>
        <taxon>Saccharothrix</taxon>
    </lineage>
</organism>
<gene>
    <name evidence="1" type="ORF">JOE68_000664</name>
</gene>
<protein>
    <submittedName>
        <fullName evidence="1">Uncharacterized protein</fullName>
    </submittedName>
</protein>
<evidence type="ECO:0000313" key="1">
    <source>
        <dbReference type="EMBL" id="MBM7809799.1"/>
    </source>
</evidence>
<dbReference type="RefSeq" id="WP_275584699.1">
    <property type="nucleotide sequence ID" value="NZ_JAFBCL010000001.1"/>
</dbReference>
<comment type="caution">
    <text evidence="1">The sequence shown here is derived from an EMBL/GenBank/DDBJ whole genome shotgun (WGS) entry which is preliminary data.</text>
</comment>
<proteinExistence type="predicted"/>
<dbReference type="EMBL" id="JAFBCL010000001">
    <property type="protein sequence ID" value="MBM7809799.1"/>
    <property type="molecule type" value="Genomic_DNA"/>
</dbReference>
<dbReference type="Proteomes" id="UP001195724">
    <property type="component" value="Unassembled WGS sequence"/>
</dbReference>
<keyword evidence="2" id="KW-1185">Reference proteome</keyword>
<reference evidence="1 2" key="1">
    <citation type="submission" date="2021-01" db="EMBL/GenBank/DDBJ databases">
        <title>Sequencing the genomes of 1000 actinobacteria strains.</title>
        <authorList>
            <person name="Klenk H.-P."/>
        </authorList>
    </citation>
    <scope>NUCLEOTIDE SEQUENCE [LARGE SCALE GENOMIC DNA]</scope>
    <source>
        <strain evidence="1 2">DSM 44581</strain>
    </source>
</reference>
<sequence length="42" mass="4497">MDSRTDAERTTTIDDIKGAVESDGGVDLVELGEYAESCWTGC</sequence>
<name>A0ABS2S0N9_9PSEU</name>